<accession>A0A396JIC1</accession>
<name>A0A396JIC1_MEDTR</name>
<reference evidence="1" key="1">
    <citation type="journal article" date="2018" name="Nat. Plants">
        <title>Whole-genome landscape of Medicago truncatula symbiotic genes.</title>
        <authorList>
            <person name="Pecrix Y."/>
            <person name="Gamas P."/>
            <person name="Carrere S."/>
        </authorList>
    </citation>
    <scope>NUCLEOTIDE SEQUENCE</scope>
    <source>
        <tissue evidence="1">Leaves</tissue>
    </source>
</reference>
<evidence type="ECO:0000313" key="1">
    <source>
        <dbReference type="EMBL" id="RHN76105.1"/>
    </source>
</evidence>
<dbReference type="AlphaFoldDB" id="A0A396JIC1"/>
<organism evidence="1">
    <name type="scientific">Medicago truncatula</name>
    <name type="common">Barrel medic</name>
    <name type="synonym">Medicago tribuloides</name>
    <dbReference type="NCBI Taxonomy" id="3880"/>
    <lineage>
        <taxon>Eukaryota</taxon>
        <taxon>Viridiplantae</taxon>
        <taxon>Streptophyta</taxon>
        <taxon>Embryophyta</taxon>
        <taxon>Tracheophyta</taxon>
        <taxon>Spermatophyta</taxon>
        <taxon>Magnoliopsida</taxon>
        <taxon>eudicotyledons</taxon>
        <taxon>Gunneridae</taxon>
        <taxon>Pentapetalae</taxon>
        <taxon>rosids</taxon>
        <taxon>fabids</taxon>
        <taxon>Fabales</taxon>
        <taxon>Fabaceae</taxon>
        <taxon>Papilionoideae</taxon>
        <taxon>50 kb inversion clade</taxon>
        <taxon>NPAAA clade</taxon>
        <taxon>Hologalegina</taxon>
        <taxon>IRL clade</taxon>
        <taxon>Trifolieae</taxon>
        <taxon>Medicago</taxon>
    </lineage>
</organism>
<dbReference type="Proteomes" id="UP000265566">
    <property type="component" value="Chromosome 2"/>
</dbReference>
<sequence length="47" mass="5690">MEEDFWINLPDQLQHSFSWTIQCHSFIRKVLQSVQTANKSYFIPVYL</sequence>
<proteinExistence type="predicted"/>
<dbReference type="EMBL" id="PSQE01000002">
    <property type="protein sequence ID" value="RHN76105.1"/>
    <property type="molecule type" value="Genomic_DNA"/>
</dbReference>
<protein>
    <submittedName>
        <fullName evidence="1">Uncharacterized protein</fullName>
    </submittedName>
</protein>
<gene>
    <name evidence="1" type="ORF">MtrunA17_Chr2g0328421</name>
</gene>
<dbReference type="Gramene" id="rna12383">
    <property type="protein sequence ID" value="RHN76105.1"/>
    <property type="gene ID" value="gene12383"/>
</dbReference>
<comment type="caution">
    <text evidence="1">The sequence shown here is derived from an EMBL/GenBank/DDBJ whole genome shotgun (WGS) entry which is preliminary data.</text>
</comment>